<sequence>MEQVDIAVIGAGPAGSSAAAWAARGGASVALFEKAAQGRDKSCGDGLTPRAIEECRRLGLDVERFHRIDGLRVQAGSKVREVLWPDGAFPPVGAVAPRAEFDAMVMQAAIDSGADFRENAPAEPWIEDNRVLGVISKGEKVRAQLTVIASGAGSPAARAVGATRIASSPFGLAIRGYIPSTRADDRYMEACLTVNGPDGSIVPGYGWVFPAGNGIVNIGVGALSTMKNFSDLNLNTMLDAYTAQVRESWGLGEFVARPKAWRLPMHVEHRGGPGWVVAGDAAGLVNPFNGEGIDYALESGRHAAECFLTEPGTAWAAYQAVLRKEYDPFFATARRFAWLIGRPKLLQFLLGIALSTNFTMKLVLDIMANLVDMEHPGLAGRSLTIGGKALSLADPLLVRSSAKSKAKAKATTPVG</sequence>
<dbReference type="PANTHER" id="PTHR42685:SF22">
    <property type="entry name" value="CONDITIONED MEDIUM FACTOR RECEPTOR 1"/>
    <property type="match status" value="1"/>
</dbReference>
<dbReference type="NCBIfam" id="TIGR02032">
    <property type="entry name" value="GG-red-SF"/>
    <property type="match status" value="1"/>
</dbReference>
<dbReference type="InterPro" id="IPR011777">
    <property type="entry name" value="Geranylgeranyl_Rdtase_fam"/>
</dbReference>
<accession>A0A6J7I4X5</accession>
<dbReference type="GO" id="GO:0071949">
    <property type="term" value="F:FAD binding"/>
    <property type="evidence" value="ECO:0007669"/>
    <property type="project" value="InterPro"/>
</dbReference>
<dbReference type="InterPro" id="IPR002938">
    <property type="entry name" value="FAD-bd"/>
</dbReference>
<dbReference type="InterPro" id="IPR050407">
    <property type="entry name" value="Geranylgeranyl_reductase"/>
</dbReference>
<evidence type="ECO:0000313" key="2">
    <source>
        <dbReference type="EMBL" id="CAB4925744.1"/>
    </source>
</evidence>
<dbReference type="SUPFAM" id="SSF51905">
    <property type="entry name" value="FAD/NAD(P)-binding domain"/>
    <property type="match status" value="1"/>
</dbReference>
<dbReference type="Pfam" id="PF01494">
    <property type="entry name" value="FAD_binding_3"/>
    <property type="match status" value="1"/>
</dbReference>
<name>A0A6J7I4X5_9ZZZZ</name>
<feature type="domain" description="FAD-binding" evidence="1">
    <location>
        <begin position="4"/>
        <end position="297"/>
    </location>
</feature>
<dbReference type="PANTHER" id="PTHR42685">
    <property type="entry name" value="GERANYLGERANYL DIPHOSPHATE REDUCTASE"/>
    <property type="match status" value="1"/>
</dbReference>
<dbReference type="Gene3D" id="3.50.50.60">
    <property type="entry name" value="FAD/NAD(P)-binding domain"/>
    <property type="match status" value="1"/>
</dbReference>
<evidence type="ECO:0000259" key="1">
    <source>
        <dbReference type="Pfam" id="PF01494"/>
    </source>
</evidence>
<proteinExistence type="predicted"/>
<gene>
    <name evidence="2" type="ORF">UFOPK3708_00533</name>
</gene>
<reference evidence="2" key="1">
    <citation type="submission" date="2020-05" db="EMBL/GenBank/DDBJ databases">
        <authorList>
            <person name="Chiriac C."/>
            <person name="Salcher M."/>
            <person name="Ghai R."/>
            <person name="Kavagutti S V."/>
        </authorList>
    </citation>
    <scope>NUCLEOTIDE SEQUENCE</scope>
</reference>
<organism evidence="2">
    <name type="scientific">freshwater metagenome</name>
    <dbReference type="NCBI Taxonomy" id="449393"/>
    <lineage>
        <taxon>unclassified sequences</taxon>
        <taxon>metagenomes</taxon>
        <taxon>ecological metagenomes</taxon>
    </lineage>
</organism>
<dbReference type="AlphaFoldDB" id="A0A6J7I4X5"/>
<dbReference type="PRINTS" id="PR00420">
    <property type="entry name" value="RNGMNOXGNASE"/>
</dbReference>
<protein>
    <submittedName>
        <fullName evidence="2">Unannotated protein</fullName>
    </submittedName>
</protein>
<dbReference type="EMBL" id="CAFBNA010000019">
    <property type="protein sequence ID" value="CAB4925744.1"/>
    <property type="molecule type" value="Genomic_DNA"/>
</dbReference>
<dbReference type="GO" id="GO:0016628">
    <property type="term" value="F:oxidoreductase activity, acting on the CH-CH group of donors, NAD or NADP as acceptor"/>
    <property type="evidence" value="ECO:0007669"/>
    <property type="project" value="InterPro"/>
</dbReference>
<dbReference type="InterPro" id="IPR036188">
    <property type="entry name" value="FAD/NAD-bd_sf"/>
</dbReference>